<reference evidence="3" key="1">
    <citation type="submission" date="2019-05" db="EMBL/GenBank/DDBJ databases">
        <title>Annotation for the trematode Fasciolopsis buski.</title>
        <authorList>
            <person name="Choi Y.-J."/>
        </authorList>
    </citation>
    <scope>NUCLEOTIDE SEQUENCE</scope>
    <source>
        <strain evidence="3">HT</strain>
        <tissue evidence="3">Whole worm</tissue>
    </source>
</reference>
<comment type="caution">
    <text evidence="3">The sequence shown here is derived from an EMBL/GenBank/DDBJ whole genome shotgun (WGS) entry which is preliminary data.</text>
</comment>
<gene>
    <name evidence="3" type="ORF">FBUS_11844</name>
</gene>
<dbReference type="PANTHER" id="PTHR23270:SF10">
    <property type="entry name" value="PROTEIN RRP5 HOMOLOG"/>
    <property type="match status" value="1"/>
</dbReference>
<dbReference type="InterPro" id="IPR045209">
    <property type="entry name" value="Rrp5"/>
</dbReference>
<keyword evidence="4" id="KW-1185">Reference proteome</keyword>
<dbReference type="SUPFAM" id="SSF50249">
    <property type="entry name" value="Nucleic acid-binding proteins"/>
    <property type="match status" value="1"/>
</dbReference>
<dbReference type="InterPro" id="IPR011990">
    <property type="entry name" value="TPR-like_helical_dom_sf"/>
</dbReference>
<protein>
    <recommendedName>
        <fullName evidence="2">S1 motif domain-containing protein</fullName>
    </recommendedName>
</protein>
<dbReference type="InterPro" id="IPR003029">
    <property type="entry name" value="S1_domain"/>
</dbReference>
<dbReference type="GO" id="GO:0006364">
    <property type="term" value="P:rRNA processing"/>
    <property type="evidence" value="ECO:0007669"/>
    <property type="project" value="InterPro"/>
</dbReference>
<dbReference type="Gene3D" id="2.40.50.140">
    <property type="entry name" value="Nucleic acid-binding proteins"/>
    <property type="match status" value="1"/>
</dbReference>
<dbReference type="OrthoDB" id="412781at2759"/>
<dbReference type="PROSITE" id="PS50126">
    <property type="entry name" value="S1"/>
    <property type="match status" value="1"/>
</dbReference>
<proteinExistence type="predicted"/>
<dbReference type="Gene3D" id="1.25.40.10">
    <property type="entry name" value="Tetratricopeptide repeat domain"/>
    <property type="match status" value="1"/>
</dbReference>
<dbReference type="SUPFAM" id="SSF48452">
    <property type="entry name" value="TPR-like"/>
    <property type="match status" value="1"/>
</dbReference>
<dbReference type="EMBL" id="LUCM01011189">
    <property type="protein sequence ID" value="KAA0184307.1"/>
    <property type="molecule type" value="Genomic_DNA"/>
</dbReference>
<feature type="region of interest" description="Disordered" evidence="1">
    <location>
        <begin position="842"/>
        <end position="881"/>
    </location>
</feature>
<evidence type="ECO:0000259" key="2">
    <source>
        <dbReference type="PROSITE" id="PS50126"/>
    </source>
</evidence>
<dbReference type="PANTHER" id="PTHR23270">
    <property type="entry name" value="PROGRAMMED CELL DEATH PROTEIN 11 PRE-RRNA PROCESSING PROTEIN RRP5"/>
    <property type="match status" value="1"/>
</dbReference>
<accession>A0A8E0RKG3</accession>
<dbReference type="AlphaFoldDB" id="A0A8E0RKG3"/>
<organism evidence="3 4">
    <name type="scientific">Fasciolopsis buskii</name>
    <dbReference type="NCBI Taxonomy" id="27845"/>
    <lineage>
        <taxon>Eukaryota</taxon>
        <taxon>Metazoa</taxon>
        <taxon>Spiralia</taxon>
        <taxon>Lophotrochozoa</taxon>
        <taxon>Platyhelminthes</taxon>
        <taxon>Trematoda</taxon>
        <taxon>Digenea</taxon>
        <taxon>Plagiorchiida</taxon>
        <taxon>Echinostomata</taxon>
        <taxon>Echinostomatoidea</taxon>
        <taxon>Fasciolidae</taxon>
        <taxon>Fasciolopsis</taxon>
    </lineage>
</organism>
<sequence length="1249" mass="139264">VLTVDKTANKMILSAKPGLVEAKCPIIGSKQMIKTLAHSEFLQAFGDQLYVAFVAKICEHGLLLIGVNEMRAWLPKRETGLSEDDALEATFFQGQVLRVRIKRYHKPPKDNEPHGSRLLVSLKIFNVTVRKVQTSGIILNLLSPDVSKGSRTLGQGFLPFDHLTDHETNIPLLKECFSSEKPGRPLTLDGDSVRQVVMLCKAAKTVVVSAKPTLVRAAKECQQTGLDVGSQWFATVQNHVEYGVFVNLPSAIRGLAPTRFLSDSRLPPKANVADLFPVGATVIAKVVEVDPSKKRRCLVSLRMVDTYIAEEHYVDGAIQSLRSWMTEQEWISTKQNELSAYRIGDLVNFQVTDSDALVAVGNASKDTRCQLTSKSKKVTWVPAVVYRENAEGIECTPGEQHSAVVTFVDFTTSRLELSMSSWLLKSINRRKDNDDNDACALRVGQKVSSVTVAIRSRDLVVVAFRGHAAGRFGLVPARRTFNDVCGGNAWSLGQRNQVTLRTPFSQRDSGPELFFCTLSIYDPVTIDVDSQSVRTKGVLSLVESSAFPGSIATGTKLSGLRLFRIVGQIIFLHLSSSDHLVFCRAINWDRTSKAVRAFLNNPPETGTEISRTARVLSPASSDTGRGTLHSRLPEVSFLDKTCIDVDDIVCGRLLHNRRDHWIVRLPGDAVGRLHVTAMLHAKHPQPIDLNSPNSACSVIRQLPKLGADLVTNRLITCRVIDKVEQQSGQSVSSLYFVSTNLAVLITHMDDMLIPIGPTLCSRLRKAQIGFRVGDHLLVQPVRMFENHLIGELVLEGEAPELDEAEWHSSAVAVIEHVTNKMDQIRKREERIKQTLNSLHFVEATSSGSKRDSSGEILIQSSDGKKPRLNVSGGPDQSDGTDLISSEAKLRRLDTSELFDQEIVERYAEFMLPNEYDHDAPESVQHVNVVDQETDVVDEPVHDDAATAECRLRETEQRRAILAALTAAQHSLPKGIFRPNTTEEYELAVRNAPSSAACWTAYMTHILAGNDQITTLREARTIAERGLRAIINTPDLEPGEQETQQARLLLFYLIMEAKELERCTQQKETHTLYHIGSDPMLELNDQANRVSQILSRLVNLDQAEFTRKAIETMADIGQFERAEDLARRLIKSCPQDVDRWLSLVRVRFRAGRVAAAREAQRNAASVVRSTQLPRLLTNSCINFLDFLYRFFYPASAARLEFEFGDVDRSLSLLREQLAAHPKQHQIYEELIKLLLLAGKKSEARYMLRII</sequence>
<evidence type="ECO:0000256" key="1">
    <source>
        <dbReference type="SAM" id="MobiDB-lite"/>
    </source>
</evidence>
<dbReference type="GO" id="GO:0032040">
    <property type="term" value="C:small-subunit processome"/>
    <property type="evidence" value="ECO:0007669"/>
    <property type="project" value="TreeGrafter"/>
</dbReference>
<feature type="domain" description="S1 motif" evidence="2">
    <location>
        <begin position="229"/>
        <end position="302"/>
    </location>
</feature>
<feature type="non-terminal residue" evidence="3">
    <location>
        <position position="1"/>
    </location>
</feature>
<name>A0A8E0RKG3_9TREM</name>
<dbReference type="GO" id="GO:0003723">
    <property type="term" value="F:RNA binding"/>
    <property type="evidence" value="ECO:0007669"/>
    <property type="project" value="TreeGrafter"/>
</dbReference>
<evidence type="ECO:0000313" key="4">
    <source>
        <dbReference type="Proteomes" id="UP000728185"/>
    </source>
</evidence>
<dbReference type="Proteomes" id="UP000728185">
    <property type="component" value="Unassembled WGS sequence"/>
</dbReference>
<evidence type="ECO:0000313" key="3">
    <source>
        <dbReference type="EMBL" id="KAA0184307.1"/>
    </source>
</evidence>
<dbReference type="InterPro" id="IPR012340">
    <property type="entry name" value="NA-bd_OB-fold"/>
</dbReference>
<dbReference type="SMART" id="SM00316">
    <property type="entry name" value="S1"/>
    <property type="match status" value="1"/>
</dbReference>